<feature type="region of interest" description="Disordered" evidence="1">
    <location>
        <begin position="177"/>
        <end position="253"/>
    </location>
</feature>
<proteinExistence type="predicted"/>
<dbReference type="AlphaFoldDB" id="A0AAF0Y4R1"/>
<gene>
    <name evidence="2" type="ORF">LOC62_02G003488</name>
</gene>
<reference evidence="2" key="1">
    <citation type="submission" date="2023-10" db="EMBL/GenBank/DDBJ databases">
        <authorList>
            <person name="Noh H."/>
        </authorList>
    </citation>
    <scope>NUCLEOTIDE SEQUENCE</scope>
    <source>
        <strain evidence="2">DUCC4014</strain>
    </source>
</reference>
<accession>A0AAF0Y4R1</accession>
<sequence>MLPYNYHPQGYYPQPYYFEMMSSMSGVYPAYVSHGATSNPSYVPRFPISAHHHRLSSHDHQLLTYFADFERDLASLTADYDIAIRDLMGVKPKDDAYIIHWSDYLCGIKMERENVKELAKMVSILSNRVKSGEVSGAYAFQCSQQYRTYLENFKYERWNTLAMRVSTGVEYYRNLAASRSDPSAKGEDECPPSKTGGASSPKKAETDPFPIKSQNKGEGKQPSKRTSDGAKPSSTSSWCSPRRRLTKTTRFAT</sequence>
<protein>
    <submittedName>
        <fullName evidence="2">Uncharacterized protein</fullName>
    </submittedName>
</protein>
<organism evidence="2 3">
    <name type="scientific">Vanrija pseudolonga</name>
    <dbReference type="NCBI Taxonomy" id="143232"/>
    <lineage>
        <taxon>Eukaryota</taxon>
        <taxon>Fungi</taxon>
        <taxon>Dikarya</taxon>
        <taxon>Basidiomycota</taxon>
        <taxon>Agaricomycotina</taxon>
        <taxon>Tremellomycetes</taxon>
        <taxon>Trichosporonales</taxon>
        <taxon>Trichosporonaceae</taxon>
        <taxon>Vanrija</taxon>
    </lineage>
</organism>
<keyword evidence="3" id="KW-1185">Reference proteome</keyword>
<dbReference type="Proteomes" id="UP000827549">
    <property type="component" value="Chromosome 2"/>
</dbReference>
<evidence type="ECO:0000313" key="3">
    <source>
        <dbReference type="Proteomes" id="UP000827549"/>
    </source>
</evidence>
<name>A0AAF0Y4R1_9TREE</name>
<dbReference type="EMBL" id="CP086715">
    <property type="protein sequence ID" value="WOO79972.1"/>
    <property type="molecule type" value="Genomic_DNA"/>
</dbReference>
<evidence type="ECO:0000313" key="2">
    <source>
        <dbReference type="EMBL" id="WOO79972.1"/>
    </source>
</evidence>
<evidence type="ECO:0000256" key="1">
    <source>
        <dbReference type="SAM" id="MobiDB-lite"/>
    </source>
</evidence>
<feature type="compositionally biased region" description="Basic and acidic residues" evidence="1">
    <location>
        <begin position="215"/>
        <end position="228"/>
    </location>
</feature>
<dbReference type="RefSeq" id="XP_062626004.1">
    <property type="nucleotide sequence ID" value="XM_062770020.1"/>
</dbReference>
<dbReference type="GeneID" id="87806730"/>